<keyword evidence="4 13" id="KW-0812">Transmembrane</keyword>
<feature type="transmembrane region" description="Helical" evidence="14">
    <location>
        <begin position="24"/>
        <end position="48"/>
    </location>
</feature>
<comment type="similarity">
    <text evidence="13">Belongs to the G-protein coupled receptor 1 family.</text>
</comment>
<feature type="transmembrane region" description="Helical" evidence="14">
    <location>
        <begin position="89"/>
        <end position="118"/>
    </location>
</feature>
<proteinExistence type="inferred from homology"/>
<keyword evidence="11" id="KW-0325">Glycoprotein</keyword>
<evidence type="ECO:0000256" key="9">
    <source>
        <dbReference type="ARBA" id="ARBA00023157"/>
    </source>
</evidence>
<sequence>MDNRSDPAYITVDGYIDVHTYGSLYFFIMLLVYISVICSNSLIIYIIWKEPNLHKPMYFFIAALSFNSLLFSSTVYPKLLIDLLSDKQVILYMACLFQWFSYYNLVGSEFLLLASMAYDRYVSICKPLQYLNIMRNSKICVFVGFAWVFPVCHTIIPLSFNYNKKLCHFNFRGIICNSTVYRLFCVASPALSIFGMIIFTNVVIFPFLFIFYTYSRIFYIVKRSKEMRKKAFETCLPHLVVLINFAVFSTYDIILLRIETEFPKPVRFFVTLQMIIYHPLLNPLIYGLKMKEIYKHIKKFLCSLIVSY</sequence>
<feature type="transmembrane region" description="Helical" evidence="14">
    <location>
        <begin position="139"/>
        <end position="160"/>
    </location>
</feature>
<dbReference type="PANTHER" id="PTHR26451:SF847">
    <property type="entry name" value="ODORANT RECEPTOR-RELATED"/>
    <property type="match status" value="1"/>
</dbReference>
<feature type="transmembrane region" description="Helical" evidence="14">
    <location>
        <begin position="268"/>
        <end position="288"/>
    </location>
</feature>
<feature type="transmembrane region" description="Helical" evidence="14">
    <location>
        <begin position="190"/>
        <end position="214"/>
    </location>
</feature>
<dbReference type="Proteomes" id="UP000261520">
    <property type="component" value="Unplaced"/>
</dbReference>
<organism evidence="16 17">
    <name type="scientific">Periophthalmus magnuspinnatus</name>
    <dbReference type="NCBI Taxonomy" id="409849"/>
    <lineage>
        <taxon>Eukaryota</taxon>
        <taxon>Metazoa</taxon>
        <taxon>Chordata</taxon>
        <taxon>Craniata</taxon>
        <taxon>Vertebrata</taxon>
        <taxon>Euteleostomi</taxon>
        <taxon>Actinopterygii</taxon>
        <taxon>Neopterygii</taxon>
        <taxon>Teleostei</taxon>
        <taxon>Neoteleostei</taxon>
        <taxon>Acanthomorphata</taxon>
        <taxon>Gobiaria</taxon>
        <taxon>Gobiiformes</taxon>
        <taxon>Gobioidei</taxon>
        <taxon>Gobiidae</taxon>
        <taxon>Oxudercinae</taxon>
        <taxon>Periophthalmus</taxon>
    </lineage>
</organism>
<dbReference type="PROSITE" id="PS00237">
    <property type="entry name" value="G_PROTEIN_RECEP_F1_1"/>
    <property type="match status" value="1"/>
</dbReference>
<dbReference type="InterPro" id="IPR000725">
    <property type="entry name" value="Olfact_rcpt"/>
</dbReference>
<evidence type="ECO:0000256" key="1">
    <source>
        <dbReference type="ARBA" id="ARBA00004651"/>
    </source>
</evidence>
<accession>A0A3B3ZXL6</accession>
<comment type="subcellular location">
    <subcellularLocation>
        <location evidence="1 14">Cell membrane</location>
        <topology evidence="1 14">Multi-pass membrane protein</topology>
    </subcellularLocation>
</comment>
<evidence type="ECO:0000256" key="4">
    <source>
        <dbReference type="ARBA" id="ARBA00022692"/>
    </source>
</evidence>
<dbReference type="GO" id="GO:0005886">
    <property type="term" value="C:plasma membrane"/>
    <property type="evidence" value="ECO:0007669"/>
    <property type="project" value="UniProtKB-SubCell"/>
</dbReference>
<reference evidence="16" key="2">
    <citation type="submission" date="2025-09" db="UniProtKB">
        <authorList>
            <consortium name="Ensembl"/>
        </authorList>
    </citation>
    <scope>IDENTIFICATION</scope>
</reference>
<dbReference type="Ensembl" id="ENSPMGT00000010106.1">
    <property type="protein sequence ID" value="ENSPMGP00000009477.1"/>
    <property type="gene ID" value="ENSPMGG00000007759.1"/>
</dbReference>
<dbReference type="PRINTS" id="PR00237">
    <property type="entry name" value="GPCRRHODOPSN"/>
</dbReference>
<feature type="domain" description="G-protein coupled receptors family 1 profile" evidence="15">
    <location>
        <begin position="39"/>
        <end position="286"/>
    </location>
</feature>
<evidence type="ECO:0000256" key="2">
    <source>
        <dbReference type="ARBA" id="ARBA00022475"/>
    </source>
</evidence>
<evidence type="ECO:0000313" key="17">
    <source>
        <dbReference type="Proteomes" id="UP000261520"/>
    </source>
</evidence>
<evidence type="ECO:0000256" key="13">
    <source>
        <dbReference type="RuleBase" id="RU000688"/>
    </source>
</evidence>
<evidence type="ECO:0000256" key="10">
    <source>
        <dbReference type="ARBA" id="ARBA00023170"/>
    </source>
</evidence>
<keyword evidence="5 14" id="KW-0552">Olfaction</keyword>
<dbReference type="GeneID" id="117388992"/>
<name>A0A3B3ZXL6_9GOBI</name>
<evidence type="ECO:0000259" key="15">
    <source>
        <dbReference type="PROSITE" id="PS50262"/>
    </source>
</evidence>
<evidence type="ECO:0000256" key="3">
    <source>
        <dbReference type="ARBA" id="ARBA00022606"/>
    </source>
</evidence>
<dbReference type="PRINTS" id="PR00245">
    <property type="entry name" value="OLFACTORYR"/>
</dbReference>
<evidence type="ECO:0000256" key="12">
    <source>
        <dbReference type="ARBA" id="ARBA00023224"/>
    </source>
</evidence>
<evidence type="ECO:0000256" key="7">
    <source>
        <dbReference type="ARBA" id="ARBA00023040"/>
    </source>
</evidence>
<dbReference type="Gene3D" id="1.20.1070.10">
    <property type="entry name" value="Rhodopsin 7-helix transmembrane proteins"/>
    <property type="match status" value="1"/>
</dbReference>
<keyword evidence="9" id="KW-1015">Disulfide bond</keyword>
<evidence type="ECO:0000256" key="14">
    <source>
        <dbReference type="RuleBase" id="RU363047"/>
    </source>
</evidence>
<dbReference type="GO" id="GO:0005549">
    <property type="term" value="F:odorant binding"/>
    <property type="evidence" value="ECO:0007669"/>
    <property type="project" value="TreeGrafter"/>
</dbReference>
<dbReference type="GO" id="GO:0004930">
    <property type="term" value="F:G protein-coupled receptor activity"/>
    <property type="evidence" value="ECO:0007669"/>
    <property type="project" value="UniProtKB-KW"/>
</dbReference>
<protein>
    <recommendedName>
        <fullName evidence="14">Olfactory receptor</fullName>
    </recommendedName>
</protein>
<keyword evidence="3 14" id="KW-0716">Sensory transduction</keyword>
<dbReference type="FunFam" id="1.20.1070.10:FF:000024">
    <property type="entry name" value="Olfactory receptor"/>
    <property type="match status" value="1"/>
</dbReference>
<keyword evidence="2 14" id="KW-1003">Cell membrane</keyword>
<evidence type="ECO:0000313" key="16">
    <source>
        <dbReference type="Ensembl" id="ENSPMGP00000009477.1"/>
    </source>
</evidence>
<feature type="transmembrane region" description="Helical" evidence="14">
    <location>
        <begin position="57"/>
        <end position="77"/>
    </location>
</feature>
<dbReference type="OrthoDB" id="10017003at2759"/>
<evidence type="ECO:0000256" key="8">
    <source>
        <dbReference type="ARBA" id="ARBA00023136"/>
    </source>
</evidence>
<evidence type="ECO:0000256" key="5">
    <source>
        <dbReference type="ARBA" id="ARBA00022725"/>
    </source>
</evidence>
<reference evidence="16" key="1">
    <citation type="submission" date="2025-08" db="UniProtKB">
        <authorList>
            <consortium name="Ensembl"/>
        </authorList>
    </citation>
    <scope>IDENTIFICATION</scope>
</reference>
<keyword evidence="7 13" id="KW-0297">G-protein coupled receptor</keyword>
<dbReference type="InterPro" id="IPR017452">
    <property type="entry name" value="GPCR_Rhodpsn_7TM"/>
</dbReference>
<dbReference type="InterPro" id="IPR052921">
    <property type="entry name" value="GPCR1_Superfamily_Member"/>
</dbReference>
<evidence type="ECO:0000256" key="6">
    <source>
        <dbReference type="ARBA" id="ARBA00022989"/>
    </source>
</evidence>
<keyword evidence="10 13" id="KW-0675">Receptor</keyword>
<dbReference type="RefSeq" id="XP_033842434.1">
    <property type="nucleotide sequence ID" value="XM_033986543.1"/>
</dbReference>
<evidence type="ECO:0000256" key="11">
    <source>
        <dbReference type="ARBA" id="ARBA00023180"/>
    </source>
</evidence>
<keyword evidence="17" id="KW-1185">Reference proteome</keyword>
<dbReference type="SUPFAM" id="SSF81321">
    <property type="entry name" value="Family A G protein-coupled receptor-like"/>
    <property type="match status" value="1"/>
</dbReference>
<keyword evidence="12 13" id="KW-0807">Transducer</keyword>
<dbReference type="Pfam" id="PF13853">
    <property type="entry name" value="7tm_4"/>
    <property type="match status" value="1"/>
</dbReference>
<dbReference type="PANTHER" id="PTHR26451">
    <property type="entry name" value="G_PROTEIN_RECEP_F1_2 DOMAIN-CONTAINING PROTEIN"/>
    <property type="match status" value="1"/>
</dbReference>
<feature type="transmembrane region" description="Helical" evidence="14">
    <location>
        <begin position="235"/>
        <end position="256"/>
    </location>
</feature>
<dbReference type="AlphaFoldDB" id="A0A3B3ZXL6"/>
<dbReference type="InterPro" id="IPR000276">
    <property type="entry name" value="GPCR_Rhodpsn"/>
</dbReference>
<dbReference type="GO" id="GO:0004984">
    <property type="term" value="F:olfactory receptor activity"/>
    <property type="evidence" value="ECO:0007669"/>
    <property type="project" value="InterPro"/>
</dbReference>
<keyword evidence="8 14" id="KW-0472">Membrane</keyword>
<dbReference type="STRING" id="409849.ENSPMGP00000009477"/>
<keyword evidence="6 14" id="KW-1133">Transmembrane helix</keyword>
<dbReference type="PROSITE" id="PS50262">
    <property type="entry name" value="G_PROTEIN_RECEP_F1_2"/>
    <property type="match status" value="1"/>
</dbReference>